<protein>
    <submittedName>
        <fullName evidence="1">Bifunctional polynucleotide phosphatase/kinase-like protein</fullName>
    </submittedName>
</protein>
<organism evidence="1 2">
    <name type="scientific">Piptocephalis cylindrospora</name>
    <dbReference type="NCBI Taxonomy" id="1907219"/>
    <lineage>
        <taxon>Eukaryota</taxon>
        <taxon>Fungi</taxon>
        <taxon>Fungi incertae sedis</taxon>
        <taxon>Zoopagomycota</taxon>
        <taxon>Zoopagomycotina</taxon>
        <taxon>Zoopagomycetes</taxon>
        <taxon>Zoopagales</taxon>
        <taxon>Piptocephalidaceae</taxon>
        <taxon>Piptocephalis</taxon>
    </lineage>
</organism>
<dbReference type="OrthoDB" id="19045at2759"/>
<dbReference type="SUPFAM" id="SSF52540">
    <property type="entry name" value="P-loop containing nucleoside triphosphate hydrolases"/>
    <property type="match status" value="1"/>
</dbReference>
<accession>A0A4P9Y5T3</accession>
<dbReference type="InterPro" id="IPR027417">
    <property type="entry name" value="P-loop_NTPase"/>
</dbReference>
<dbReference type="PANTHER" id="PTHR12083">
    <property type="entry name" value="BIFUNCTIONAL POLYNUCLEOTIDE PHOSPHATASE/KINASE"/>
    <property type="match status" value="1"/>
</dbReference>
<evidence type="ECO:0000313" key="2">
    <source>
        <dbReference type="Proteomes" id="UP000267251"/>
    </source>
</evidence>
<dbReference type="GO" id="GO:0046403">
    <property type="term" value="F:polynucleotide 3'-phosphatase activity"/>
    <property type="evidence" value="ECO:0007669"/>
    <property type="project" value="TreeGrafter"/>
</dbReference>
<dbReference type="GO" id="GO:0003690">
    <property type="term" value="F:double-stranded DNA binding"/>
    <property type="evidence" value="ECO:0007669"/>
    <property type="project" value="TreeGrafter"/>
</dbReference>
<keyword evidence="2" id="KW-1185">Reference proteome</keyword>
<dbReference type="InterPro" id="IPR006551">
    <property type="entry name" value="Polynucleotide_phosphatase"/>
</dbReference>
<dbReference type="InterPro" id="IPR006549">
    <property type="entry name" value="HAD-SF_hydro_IIIA"/>
</dbReference>
<dbReference type="Pfam" id="PF13671">
    <property type="entry name" value="AAA_33"/>
    <property type="match status" value="1"/>
</dbReference>
<dbReference type="PANTHER" id="PTHR12083:SF9">
    <property type="entry name" value="BIFUNCTIONAL POLYNUCLEOTIDE PHOSPHATASE_KINASE"/>
    <property type="match status" value="1"/>
</dbReference>
<dbReference type="InterPro" id="IPR013954">
    <property type="entry name" value="PNK3P"/>
</dbReference>
<keyword evidence="1" id="KW-0418">Kinase</keyword>
<dbReference type="NCBIfam" id="TIGR01664">
    <property type="entry name" value="DNA-3'-Pase"/>
    <property type="match status" value="1"/>
</dbReference>
<dbReference type="AlphaFoldDB" id="A0A4P9Y5T3"/>
<reference evidence="2" key="1">
    <citation type="journal article" date="2018" name="Nat. Microbiol.">
        <title>Leveraging single-cell genomics to expand the fungal tree of life.</title>
        <authorList>
            <person name="Ahrendt S.R."/>
            <person name="Quandt C.A."/>
            <person name="Ciobanu D."/>
            <person name="Clum A."/>
            <person name="Salamov A."/>
            <person name="Andreopoulos B."/>
            <person name="Cheng J.F."/>
            <person name="Woyke T."/>
            <person name="Pelin A."/>
            <person name="Henrissat B."/>
            <person name="Reynolds N.K."/>
            <person name="Benny G.L."/>
            <person name="Smith M.E."/>
            <person name="James T.Y."/>
            <person name="Grigoriev I.V."/>
        </authorList>
    </citation>
    <scope>NUCLEOTIDE SEQUENCE [LARGE SCALE GENOMIC DNA]</scope>
</reference>
<dbReference type="EMBL" id="KZ987840">
    <property type="protein sequence ID" value="RKP14398.1"/>
    <property type="molecule type" value="Genomic_DNA"/>
</dbReference>
<dbReference type="Pfam" id="PF08645">
    <property type="entry name" value="PNK3P"/>
    <property type="match status" value="1"/>
</dbReference>
<dbReference type="Proteomes" id="UP000267251">
    <property type="component" value="Unassembled WGS sequence"/>
</dbReference>
<gene>
    <name evidence="1" type="ORF">BJ684DRAFT_8650</name>
</gene>
<dbReference type="InterPro" id="IPR036412">
    <property type="entry name" value="HAD-like_sf"/>
</dbReference>
<proteinExistence type="predicted"/>
<dbReference type="InterPro" id="IPR023214">
    <property type="entry name" value="HAD_sf"/>
</dbReference>
<sequence>DGTLIRVRGTHVHPRDRHDWQFWDECIPSRLRALVNKGFNVVILSNQAGLKRKKDGTRNAREAEWRAKVMAIVSELNIPIQVLGSIDHGVYRKPCPGMWHYLIEKGWSDGCKVDLTQSFYVGDAAGRREGWKKGVTRGDHSAADRKLALNVGLPFYTPEEYFFQEASAPYSLGDFDPTQFEDTKEMDDSKNICDELASKVEKGLILLVGAPASGKSTVWKKYFKSKGYTRINMDTLKSKAKCLKGSKEALAAGGRVVVDNTNGDRATRAEYLKLAKGMNLPCYVIWVNTGPEVCRHNNLYRSIRKGSNEEGKRERIPDVAFRTFYSRFQPPVLSEGFSSIEAFPFIPRFSNEEDREGWCQWME</sequence>
<dbReference type="GO" id="GO:0006281">
    <property type="term" value="P:DNA repair"/>
    <property type="evidence" value="ECO:0007669"/>
    <property type="project" value="TreeGrafter"/>
</dbReference>
<dbReference type="NCBIfam" id="TIGR01662">
    <property type="entry name" value="HAD-SF-IIIA"/>
    <property type="match status" value="1"/>
</dbReference>
<dbReference type="GO" id="GO:0046404">
    <property type="term" value="F:ATP-dependent polydeoxyribonucleotide 5'-hydroxyl-kinase activity"/>
    <property type="evidence" value="ECO:0007669"/>
    <property type="project" value="TreeGrafter"/>
</dbReference>
<keyword evidence="1" id="KW-0808">Transferase</keyword>
<dbReference type="Gene3D" id="3.40.50.300">
    <property type="entry name" value="P-loop containing nucleotide triphosphate hydrolases"/>
    <property type="match status" value="1"/>
</dbReference>
<evidence type="ECO:0000313" key="1">
    <source>
        <dbReference type="EMBL" id="RKP14398.1"/>
    </source>
</evidence>
<name>A0A4P9Y5T3_9FUNG</name>
<feature type="non-terminal residue" evidence="1">
    <location>
        <position position="1"/>
    </location>
</feature>
<dbReference type="Gene3D" id="3.40.50.1000">
    <property type="entry name" value="HAD superfamily/HAD-like"/>
    <property type="match status" value="1"/>
</dbReference>
<dbReference type="FunFam" id="3.40.50.300:FF:000737">
    <property type="entry name" value="Bifunctional polynucleotide phosphatase/kinase"/>
    <property type="match status" value="1"/>
</dbReference>
<dbReference type="SUPFAM" id="SSF56784">
    <property type="entry name" value="HAD-like"/>
    <property type="match status" value="1"/>
</dbReference>